<dbReference type="GO" id="GO:0003676">
    <property type="term" value="F:nucleic acid binding"/>
    <property type="evidence" value="ECO:0007669"/>
    <property type="project" value="InterPro"/>
</dbReference>
<protein>
    <recommendedName>
        <fullName evidence="1">RNase H type-1 domain-containing protein</fullName>
    </recommendedName>
</protein>
<dbReference type="InterPro" id="IPR012337">
    <property type="entry name" value="RNaseH-like_sf"/>
</dbReference>
<gene>
    <name evidence="2" type="ORF">Goklo_016956</name>
</gene>
<evidence type="ECO:0000259" key="1">
    <source>
        <dbReference type="Pfam" id="PF13456"/>
    </source>
</evidence>
<dbReference type="InterPro" id="IPR044730">
    <property type="entry name" value="RNase_H-like_dom_plant"/>
</dbReference>
<dbReference type="EMBL" id="JABFAB010000005">
    <property type="protein sequence ID" value="MBA0649387.1"/>
    <property type="molecule type" value="Genomic_DNA"/>
</dbReference>
<accession>A0A7J8UFW4</accession>
<evidence type="ECO:0000313" key="3">
    <source>
        <dbReference type="Proteomes" id="UP000593573"/>
    </source>
</evidence>
<reference evidence="2 3" key="1">
    <citation type="journal article" date="2019" name="Genome Biol. Evol.">
        <title>Insights into the evolution of the New World diploid cottons (Gossypium, subgenus Houzingenia) based on genome sequencing.</title>
        <authorList>
            <person name="Grover C.E."/>
            <person name="Arick M.A. 2nd"/>
            <person name="Thrash A."/>
            <person name="Conover J.L."/>
            <person name="Sanders W.S."/>
            <person name="Peterson D.G."/>
            <person name="Frelichowski J.E."/>
            <person name="Scheffler J.A."/>
            <person name="Scheffler B.E."/>
            <person name="Wendel J.F."/>
        </authorList>
    </citation>
    <scope>NUCLEOTIDE SEQUENCE [LARGE SCALE GENOMIC DNA]</scope>
    <source>
        <strain evidence="2">57</strain>
        <tissue evidence="2">Leaf</tissue>
    </source>
</reference>
<comment type="caution">
    <text evidence="2">The sequence shown here is derived from an EMBL/GenBank/DDBJ whole genome shotgun (WGS) entry which is preliminary data.</text>
</comment>
<dbReference type="PANTHER" id="PTHR34023">
    <property type="entry name" value="RNASE H DOMAIN-CONTAINING PROTEIN"/>
    <property type="match status" value="1"/>
</dbReference>
<dbReference type="InterPro" id="IPR036397">
    <property type="entry name" value="RNaseH_sf"/>
</dbReference>
<dbReference type="GO" id="GO:0004523">
    <property type="term" value="F:RNA-DNA hybrid ribonuclease activity"/>
    <property type="evidence" value="ECO:0007669"/>
    <property type="project" value="InterPro"/>
</dbReference>
<dbReference type="Gene3D" id="3.30.420.10">
    <property type="entry name" value="Ribonuclease H-like superfamily/Ribonuclease H"/>
    <property type="match status" value="1"/>
</dbReference>
<dbReference type="PANTHER" id="PTHR34023:SF4">
    <property type="entry name" value="RNASE H TYPE-1 DOMAIN-CONTAINING PROTEIN"/>
    <property type="match status" value="1"/>
</dbReference>
<feature type="domain" description="RNase H type-1" evidence="1">
    <location>
        <begin position="26"/>
        <end position="106"/>
    </location>
</feature>
<feature type="non-terminal residue" evidence="2">
    <location>
        <position position="1"/>
    </location>
</feature>
<dbReference type="InterPro" id="IPR002156">
    <property type="entry name" value="RNaseH_domain"/>
</dbReference>
<organism evidence="2 3">
    <name type="scientific">Gossypium klotzschianum</name>
    <dbReference type="NCBI Taxonomy" id="34286"/>
    <lineage>
        <taxon>Eukaryota</taxon>
        <taxon>Viridiplantae</taxon>
        <taxon>Streptophyta</taxon>
        <taxon>Embryophyta</taxon>
        <taxon>Tracheophyta</taxon>
        <taxon>Spermatophyta</taxon>
        <taxon>Magnoliopsida</taxon>
        <taxon>eudicotyledons</taxon>
        <taxon>Gunneridae</taxon>
        <taxon>Pentapetalae</taxon>
        <taxon>rosids</taxon>
        <taxon>malvids</taxon>
        <taxon>Malvales</taxon>
        <taxon>Malvaceae</taxon>
        <taxon>Malvoideae</taxon>
        <taxon>Gossypium</taxon>
    </lineage>
</organism>
<evidence type="ECO:0000313" key="2">
    <source>
        <dbReference type="EMBL" id="MBA0649387.1"/>
    </source>
</evidence>
<dbReference type="CDD" id="cd06222">
    <property type="entry name" value="RNase_H_like"/>
    <property type="match status" value="1"/>
</dbReference>
<keyword evidence="3" id="KW-1185">Reference proteome</keyword>
<dbReference type="Proteomes" id="UP000593573">
    <property type="component" value="Unassembled WGS sequence"/>
</dbReference>
<dbReference type="Pfam" id="PF13456">
    <property type="entry name" value="RVT_3"/>
    <property type="match status" value="1"/>
</dbReference>
<proteinExistence type="predicted"/>
<dbReference type="AlphaFoldDB" id="A0A7J8UFW4"/>
<sequence length="145" mass="16744">YYRSKKSSNWRLDGGFRNGDGDVIYFQVEALAMLEGLKLAWSWSFQKVEIKSDNALVIDTLRNGLAAVNNIVEVRTIHEWFYKGWEVKCRLILRDSNKVADCLDNEARGRMNQLVVLNDPPQNVRHILEEDIQYALHSKAAYVEA</sequence>
<dbReference type="SUPFAM" id="SSF53098">
    <property type="entry name" value="Ribonuclease H-like"/>
    <property type="match status" value="1"/>
</dbReference>
<name>A0A7J8UFW4_9ROSI</name>
<dbReference type="OrthoDB" id="1435729at2759"/>